<gene>
    <name evidence="1" type="ORF">BU25DRAFT_489709</name>
</gene>
<accession>A0ACB6S619</accession>
<proteinExistence type="predicted"/>
<reference evidence="1" key="1">
    <citation type="journal article" date="2020" name="Stud. Mycol.">
        <title>101 Dothideomycetes genomes: a test case for predicting lifestyles and emergence of pathogens.</title>
        <authorList>
            <person name="Haridas S."/>
            <person name="Albert R."/>
            <person name="Binder M."/>
            <person name="Bloem J."/>
            <person name="Labutti K."/>
            <person name="Salamov A."/>
            <person name="Andreopoulos B."/>
            <person name="Baker S."/>
            <person name="Barry K."/>
            <person name="Bills G."/>
            <person name="Bluhm B."/>
            <person name="Cannon C."/>
            <person name="Castanera R."/>
            <person name="Culley D."/>
            <person name="Daum C."/>
            <person name="Ezra D."/>
            <person name="Gonzalez J."/>
            <person name="Henrissat B."/>
            <person name="Kuo A."/>
            <person name="Liang C."/>
            <person name="Lipzen A."/>
            <person name="Lutzoni F."/>
            <person name="Magnuson J."/>
            <person name="Mondo S."/>
            <person name="Nolan M."/>
            <person name="Ohm R."/>
            <person name="Pangilinan J."/>
            <person name="Park H.-J."/>
            <person name="Ramirez L."/>
            <person name="Alfaro M."/>
            <person name="Sun H."/>
            <person name="Tritt A."/>
            <person name="Yoshinaga Y."/>
            <person name="Zwiers L.-H."/>
            <person name="Turgeon B."/>
            <person name="Goodwin S."/>
            <person name="Spatafora J."/>
            <person name="Crous P."/>
            <person name="Grigoriev I."/>
        </authorList>
    </citation>
    <scope>NUCLEOTIDE SEQUENCE</scope>
    <source>
        <strain evidence="1">CBS 525.71</strain>
    </source>
</reference>
<name>A0ACB6S619_9PLEO</name>
<evidence type="ECO:0000313" key="1">
    <source>
        <dbReference type="EMBL" id="KAF2629700.1"/>
    </source>
</evidence>
<sequence length="488" mass="55264">MSRGLSRDEREELDHMLEYAVEYYLDQGVSRGEAYDRAAEAVHEKTGYRANGPAYRALREAAYREDAQRYAEETAFGPSQRHTEESVRNSHFGRNTQSGSGTEYDRMFQNGTDLDAAARTNGKSLSVEEIMWRANQITMDLLRKDKNEGYARRQGEQFMIREMGKLNEAELGDTDGHGQSARSEYGEYGSHGAHRATSARAQSARSEYYDHDSGFEEPHDYSDGIRNWSARSEYGSRGAGPEQRYDTSYRYTEEQLRVIVKDIYESWIAKGVHPDEARQEAQKWFLQNARESGSSSRSSGFNSFSDMRDALDDDEGHGSRRSGSARGPRAGMPRPPGWEGPEYDQYFTDEPEDDFYTRREPSRYSSRNGPSGFSSDNHNGYDDRSGWYGRSGNDQPRMEPSGVKPVEDLYVLLGVSKHASVEEIKQAHRKLCIKHHPDRVKGGTAAKKVATEKMAQINQACDVLKHKEMRAFYDRTGLIASMGKSPDA</sequence>
<dbReference type="EMBL" id="MU006709">
    <property type="protein sequence ID" value="KAF2629700.1"/>
    <property type="molecule type" value="Genomic_DNA"/>
</dbReference>
<comment type="caution">
    <text evidence="1">The sequence shown here is derived from an EMBL/GenBank/DDBJ whole genome shotgun (WGS) entry which is preliminary data.</text>
</comment>
<dbReference type="Proteomes" id="UP000799754">
    <property type="component" value="Unassembled WGS sequence"/>
</dbReference>
<evidence type="ECO:0000313" key="2">
    <source>
        <dbReference type="Proteomes" id="UP000799754"/>
    </source>
</evidence>
<organism evidence="1 2">
    <name type="scientific">Macroventuria anomochaeta</name>
    <dbReference type="NCBI Taxonomy" id="301207"/>
    <lineage>
        <taxon>Eukaryota</taxon>
        <taxon>Fungi</taxon>
        <taxon>Dikarya</taxon>
        <taxon>Ascomycota</taxon>
        <taxon>Pezizomycotina</taxon>
        <taxon>Dothideomycetes</taxon>
        <taxon>Pleosporomycetidae</taxon>
        <taxon>Pleosporales</taxon>
        <taxon>Pleosporineae</taxon>
        <taxon>Didymellaceae</taxon>
        <taxon>Macroventuria</taxon>
    </lineage>
</organism>
<keyword evidence="2" id="KW-1185">Reference proteome</keyword>
<protein>
    <submittedName>
        <fullName evidence="1">DnaJ-domain-containing protein</fullName>
    </submittedName>
</protein>